<evidence type="ECO:0000256" key="9">
    <source>
        <dbReference type="ARBA" id="ARBA00023315"/>
    </source>
</evidence>
<dbReference type="Gramene" id="Manes.08G033100.10.v8.1">
    <property type="protein sequence ID" value="Manes.08G033100.10.v8.1.CDS"/>
    <property type="gene ID" value="Manes.08G033100.v8.1"/>
</dbReference>
<dbReference type="PANTHER" id="PTHR45884">
    <property type="entry name" value="N-ACETYLTRANSFERASE ECO"/>
    <property type="match status" value="1"/>
</dbReference>
<dbReference type="OrthoDB" id="428854at2759"/>
<organism evidence="13 14">
    <name type="scientific">Manihot esculenta</name>
    <name type="common">Cassava</name>
    <name type="synonym">Jatropha manihot</name>
    <dbReference type="NCBI Taxonomy" id="3983"/>
    <lineage>
        <taxon>Eukaryota</taxon>
        <taxon>Viridiplantae</taxon>
        <taxon>Streptophyta</taxon>
        <taxon>Embryophyta</taxon>
        <taxon>Tracheophyta</taxon>
        <taxon>Spermatophyta</taxon>
        <taxon>Magnoliopsida</taxon>
        <taxon>eudicotyledons</taxon>
        <taxon>Gunneridae</taxon>
        <taxon>Pentapetalae</taxon>
        <taxon>rosids</taxon>
        <taxon>fabids</taxon>
        <taxon>Malpighiales</taxon>
        <taxon>Euphorbiaceae</taxon>
        <taxon>Crotonoideae</taxon>
        <taxon>Manihoteae</taxon>
        <taxon>Manihot</taxon>
    </lineage>
</organism>
<keyword evidence="3" id="KW-0808">Transferase</keyword>
<keyword evidence="8" id="KW-0131">Cell cycle</keyword>
<dbReference type="GO" id="GO:0005634">
    <property type="term" value="C:nucleus"/>
    <property type="evidence" value="ECO:0000318"/>
    <property type="project" value="GO_Central"/>
</dbReference>
<dbReference type="Proteomes" id="UP000091857">
    <property type="component" value="Chromosome 8"/>
</dbReference>
<keyword evidence="7" id="KW-0539">Nucleus</keyword>
<evidence type="ECO:0000259" key="12">
    <source>
        <dbReference type="Pfam" id="PF13880"/>
    </source>
</evidence>
<dbReference type="STRING" id="3983.A0A2C9VD20"/>
<keyword evidence="14" id="KW-1185">Reference proteome</keyword>
<dbReference type="Gramene" id="Manes.08G033100.8.v8.1">
    <property type="protein sequence ID" value="Manes.08G033100.8.v8.1.CDS"/>
    <property type="gene ID" value="Manes.08G033100.v8.1"/>
</dbReference>
<dbReference type="Pfam" id="PF13878">
    <property type="entry name" value="zf-C2H2_3"/>
    <property type="match status" value="1"/>
</dbReference>
<accession>A0A2C9VD20</accession>
<evidence type="ECO:0000256" key="1">
    <source>
        <dbReference type="ARBA" id="ARBA00004123"/>
    </source>
</evidence>
<proteinExistence type="inferred from homology"/>
<feature type="domain" description="N-acetyltransferase ESCO acetyl-transferase" evidence="12">
    <location>
        <begin position="293"/>
        <end position="360"/>
    </location>
</feature>
<protein>
    <recommendedName>
        <fullName evidence="15">N-acetyltransferase domain-containing protein</fullName>
    </recommendedName>
</protein>
<evidence type="ECO:0000313" key="13">
    <source>
        <dbReference type="EMBL" id="OAY42989.1"/>
    </source>
</evidence>
<keyword evidence="5" id="KW-0863">Zinc-finger</keyword>
<feature type="domain" description="N-acetyltransferase ESCO zinc-finger" evidence="11">
    <location>
        <begin position="102"/>
        <end position="141"/>
    </location>
</feature>
<reference evidence="14" key="1">
    <citation type="journal article" date="2016" name="Nat. Biotechnol.">
        <title>Sequencing wild and cultivated cassava and related species reveals extensive interspecific hybridization and genetic diversity.</title>
        <authorList>
            <person name="Bredeson J.V."/>
            <person name="Lyons J.B."/>
            <person name="Prochnik S.E."/>
            <person name="Wu G.A."/>
            <person name="Ha C.M."/>
            <person name="Edsinger-Gonzales E."/>
            <person name="Grimwood J."/>
            <person name="Schmutz J."/>
            <person name="Rabbi I.Y."/>
            <person name="Egesi C."/>
            <person name="Nauluvula P."/>
            <person name="Lebot V."/>
            <person name="Ndunguru J."/>
            <person name="Mkamilo G."/>
            <person name="Bart R.S."/>
            <person name="Setter T.L."/>
            <person name="Gleadow R.M."/>
            <person name="Kulakow P."/>
            <person name="Ferguson M.E."/>
            <person name="Rounsley S."/>
            <person name="Rokhsar D.S."/>
        </authorList>
    </citation>
    <scope>NUCLEOTIDE SEQUENCE [LARGE SCALE GENOMIC DNA]</scope>
    <source>
        <strain evidence="14">cv. AM560-2</strain>
    </source>
</reference>
<evidence type="ECO:0000256" key="8">
    <source>
        <dbReference type="ARBA" id="ARBA00023306"/>
    </source>
</evidence>
<feature type="region of interest" description="Disordered" evidence="10">
    <location>
        <begin position="48"/>
        <end position="78"/>
    </location>
</feature>
<sequence>MQSKISSFFKSSSSSSSSKSDQDLPSIFKDDDHELALWENAEHQFINTYKRRAPKSNDGNKGIEANKRPGSDKSAKPISKDLCWKPESISGKVLNKKRSYAQFHLDLGQSDFNLRTCSTCGVKYAPGEEEDEKNHKIFHRKYTHGVQYKGCRNERVIHMPYSEEGRVVLVFGSDPFALRNKVQEVIKMMEIDLGEGWIFHKLCKVYLFISSRRVVGCVVAEPIKEAFKVLPCSVDRRSDGATAMNSKSDSSILRFGEIILQRETTKRAPAVSSLEVLDGESNGAIVCEERAAPAICGIRAIWVTPSNRKKGIANQLLDAVRRSFCTGFTLQQSQIAFSPPTSAGKALASNYTGTASFMVYKPNAVDS</sequence>
<dbReference type="EMBL" id="CM004394">
    <property type="protein sequence ID" value="OAY42989.1"/>
    <property type="molecule type" value="Genomic_DNA"/>
</dbReference>
<evidence type="ECO:0000256" key="10">
    <source>
        <dbReference type="SAM" id="MobiDB-lite"/>
    </source>
</evidence>
<name>A0A2C9VD20_MANES</name>
<dbReference type="GO" id="GO:0008270">
    <property type="term" value="F:zinc ion binding"/>
    <property type="evidence" value="ECO:0007669"/>
    <property type="project" value="UniProtKB-KW"/>
</dbReference>
<keyword evidence="9" id="KW-0012">Acyltransferase</keyword>
<dbReference type="Pfam" id="PF13880">
    <property type="entry name" value="Acetyltransf_13"/>
    <property type="match status" value="1"/>
</dbReference>
<dbReference type="AlphaFoldDB" id="A0A2C9VD20"/>
<comment type="subcellular location">
    <subcellularLocation>
        <location evidence="1">Nucleus</location>
    </subcellularLocation>
</comment>
<comment type="caution">
    <text evidence="13">The sequence shown here is derived from an EMBL/GenBank/DDBJ whole genome shotgun (WGS) entry which is preliminary data.</text>
</comment>
<feature type="compositionally biased region" description="Basic and acidic residues" evidence="10">
    <location>
        <begin position="64"/>
        <end position="78"/>
    </location>
</feature>
<evidence type="ECO:0000256" key="7">
    <source>
        <dbReference type="ARBA" id="ARBA00023242"/>
    </source>
</evidence>
<evidence type="ECO:0008006" key="15">
    <source>
        <dbReference type="Google" id="ProtNLM"/>
    </source>
</evidence>
<gene>
    <name evidence="13" type="ORF">MANES_08G033100v8</name>
</gene>
<evidence type="ECO:0000259" key="11">
    <source>
        <dbReference type="Pfam" id="PF13878"/>
    </source>
</evidence>
<dbReference type="OMA" id="WHVYEES"/>
<dbReference type="InterPro" id="IPR028005">
    <property type="entry name" value="AcTrfase_ESCO_Znf_dom"/>
</dbReference>
<feature type="compositionally biased region" description="Low complexity" evidence="10">
    <location>
        <begin position="1"/>
        <end position="19"/>
    </location>
</feature>
<keyword evidence="4" id="KW-0479">Metal-binding</keyword>
<evidence type="ECO:0000256" key="6">
    <source>
        <dbReference type="ARBA" id="ARBA00022833"/>
    </source>
</evidence>
<dbReference type="Gramene" id="Manes.08G033100.12.v8.1">
    <property type="protein sequence ID" value="Manes.08G033100.12.v8.1.CDS"/>
    <property type="gene ID" value="Manes.08G033100.v8.1"/>
</dbReference>
<dbReference type="PANTHER" id="PTHR45884:SF2">
    <property type="entry name" value="N-ACETYLTRANSFERASE ECO"/>
    <property type="match status" value="1"/>
</dbReference>
<keyword evidence="6" id="KW-0862">Zinc</keyword>
<dbReference type="InterPro" id="IPR028009">
    <property type="entry name" value="ESCO_Acetyltransf_dom"/>
</dbReference>
<evidence type="ECO:0000256" key="5">
    <source>
        <dbReference type="ARBA" id="ARBA00022771"/>
    </source>
</evidence>
<dbReference type="GO" id="GO:0061733">
    <property type="term" value="F:protein-lysine-acetyltransferase activity"/>
    <property type="evidence" value="ECO:0000318"/>
    <property type="project" value="GO_Central"/>
</dbReference>
<evidence type="ECO:0000256" key="2">
    <source>
        <dbReference type="ARBA" id="ARBA00005816"/>
    </source>
</evidence>
<evidence type="ECO:0000256" key="3">
    <source>
        <dbReference type="ARBA" id="ARBA00022679"/>
    </source>
</evidence>
<dbReference type="Gramene" id="Manes.08G033100.11.v8.1">
    <property type="protein sequence ID" value="Manes.08G033100.11.v8.1.CDS"/>
    <property type="gene ID" value="Manes.08G033100.v8.1"/>
</dbReference>
<dbReference type="Gramene" id="Manes.08G033100.9.v8.1">
    <property type="protein sequence ID" value="Manes.08G033100.9.v8.1.CDS"/>
    <property type="gene ID" value="Manes.08G033100.v8.1"/>
</dbReference>
<comment type="similarity">
    <text evidence="2">Belongs to the acetyltransferase family. ECO subfamily.</text>
</comment>
<feature type="region of interest" description="Disordered" evidence="10">
    <location>
        <begin position="1"/>
        <end position="27"/>
    </location>
</feature>
<evidence type="ECO:0000313" key="14">
    <source>
        <dbReference type="Proteomes" id="UP000091857"/>
    </source>
</evidence>
<dbReference type="GO" id="GO:0007064">
    <property type="term" value="P:mitotic sister chromatid cohesion"/>
    <property type="evidence" value="ECO:0000318"/>
    <property type="project" value="GO_Central"/>
</dbReference>
<evidence type="ECO:0000256" key="4">
    <source>
        <dbReference type="ARBA" id="ARBA00022723"/>
    </source>
</evidence>
<dbReference type="GO" id="GO:0000785">
    <property type="term" value="C:chromatin"/>
    <property type="evidence" value="ECO:0000318"/>
    <property type="project" value="GO_Central"/>
</dbReference>